<keyword evidence="2" id="KW-1185">Reference proteome</keyword>
<proteinExistence type="predicted"/>
<dbReference type="InterPro" id="IPR043746">
    <property type="entry name" value="DUF5691"/>
</dbReference>
<name>A0A8J3K609_9ACTN</name>
<evidence type="ECO:0000313" key="1">
    <source>
        <dbReference type="EMBL" id="GIF91365.1"/>
    </source>
</evidence>
<dbReference type="Proteomes" id="UP000619293">
    <property type="component" value="Unassembled WGS sequence"/>
</dbReference>
<dbReference type="AlphaFoldDB" id="A0A8J3K609"/>
<dbReference type="EMBL" id="BONG01000031">
    <property type="protein sequence ID" value="GIF91365.1"/>
    <property type="molecule type" value="Genomic_DNA"/>
</dbReference>
<organism evidence="1 2">
    <name type="scientific">Catellatospora chokoriensis</name>
    <dbReference type="NCBI Taxonomy" id="310353"/>
    <lineage>
        <taxon>Bacteria</taxon>
        <taxon>Bacillati</taxon>
        <taxon>Actinomycetota</taxon>
        <taxon>Actinomycetes</taxon>
        <taxon>Micromonosporales</taxon>
        <taxon>Micromonosporaceae</taxon>
        <taxon>Catellatospora</taxon>
    </lineage>
</organism>
<evidence type="ECO:0000313" key="2">
    <source>
        <dbReference type="Proteomes" id="UP000619293"/>
    </source>
</evidence>
<dbReference type="Pfam" id="PF18944">
    <property type="entry name" value="DUF5691"/>
    <property type="match status" value="1"/>
</dbReference>
<reference evidence="1 2" key="1">
    <citation type="submission" date="2021-01" db="EMBL/GenBank/DDBJ databases">
        <title>Whole genome shotgun sequence of Catellatospora chokoriensis NBRC 107358.</title>
        <authorList>
            <person name="Komaki H."/>
            <person name="Tamura T."/>
        </authorList>
    </citation>
    <scope>NUCLEOTIDE SEQUENCE [LARGE SCALE GENOMIC DNA]</scope>
    <source>
        <strain evidence="1 2">NBRC 107358</strain>
    </source>
</reference>
<protein>
    <submittedName>
        <fullName evidence="1">Uncharacterized protein</fullName>
    </submittedName>
</protein>
<accession>A0A8J3K609</accession>
<gene>
    <name evidence="1" type="ORF">Cch02nite_48090</name>
</gene>
<sequence length="495" mass="53623">MSTSIWSDLMSSALVGTDRRRLVLPGTDGPLAGVLSTLGTELDPDGLLCAAAAVTVARRAGQAAARPLRPEPAAAETEPYAPVAAQQRLAALLSGGNAEIDRTTARELAAEWLRVAAGRGLLAGPAILVALLDLGSSDSSVRATVRAVGGTRLGWLALQGPGRWAWAVQQEETAQPSDWDTGRAADRVRYLGELRARDAAAGRDLLLEAWPQEKASDLAALIAACGAGLGPDDEPWLEKALDDRRAQVREAAARLLGALPGSAYRQRMADRALACVHVADRRLVATAPTECDDAMRRDGISVKPPQAVGERTHWLRQIIEYAPLDCWTAYDQTPAGLLSRKFDDTWGPVLRAGLTRAAITQRHAAWAAVLILDGIGRHDMNELRELAAVMPEQDLAELIAAQLRRKVDAVVRFLDVLPQPWPAPVGDAVLECLADTERRRSGWWQLLRHAEWGFDPAYAGRARALHDSLPVSDQQLLARFTTMLQIRHDIHQELS</sequence>
<comment type="caution">
    <text evidence="1">The sequence shown here is derived from an EMBL/GenBank/DDBJ whole genome shotgun (WGS) entry which is preliminary data.</text>
</comment>
<dbReference type="RefSeq" id="WP_191837863.1">
    <property type="nucleotide sequence ID" value="NZ_BAAALB010000030.1"/>
</dbReference>